<accession>A0A813KHS3</accession>
<reference evidence="2" key="1">
    <citation type="submission" date="2021-02" db="EMBL/GenBank/DDBJ databases">
        <authorList>
            <person name="Dougan E. K."/>
            <person name="Rhodes N."/>
            <person name="Thang M."/>
            <person name="Chan C."/>
        </authorList>
    </citation>
    <scope>NUCLEOTIDE SEQUENCE</scope>
</reference>
<name>A0A813KHS3_POLGL</name>
<evidence type="ECO:0000313" key="3">
    <source>
        <dbReference type="Proteomes" id="UP000626109"/>
    </source>
</evidence>
<feature type="region of interest" description="Disordered" evidence="1">
    <location>
        <begin position="397"/>
        <end position="420"/>
    </location>
</feature>
<feature type="region of interest" description="Disordered" evidence="1">
    <location>
        <begin position="170"/>
        <end position="192"/>
    </location>
</feature>
<evidence type="ECO:0000313" key="2">
    <source>
        <dbReference type="EMBL" id="CAE8702608.1"/>
    </source>
</evidence>
<evidence type="ECO:0000256" key="1">
    <source>
        <dbReference type="SAM" id="MobiDB-lite"/>
    </source>
</evidence>
<gene>
    <name evidence="2" type="ORF">PGLA2088_LOCUS32493</name>
</gene>
<sequence length="469" mass="51372">MDSGSSTGVWCSTIHFSMFALAVLEDIPPGFDPGEVPAAGASRASAAIAIPVCLFLCCGAGLCLAKCRRPQAGSITLEDEKGRMQQVMFHVEGRTDKQAQKEGDLSDGEGVSQANSKIHVLWHLDVDKYKNKNYSASLFGKHKFLRGLSDVQGLRSSYRANEPISLQDVFQQAESSEQDGFAQPEQPEVSQPMQPEATDFTELESTMQPEATDPTVEQLQGAAGDQGLAPAEAYEPGSKVEYYSMTHKRWLTARINGSGNFRIDGMNPTYELKVGLQGQTRQFVDMHLLRLPLADGEPVEYFWDKQDCWLQAEVCGTQSSGTTLGYKLRLEYCPESLEAIIPWAPAAKIRRHFMVGSLVEVYRGPVMGWVAGEVALVEEADPSQVVIDVIDELDEPSSIMPETMSRDDEEEKKQLAKGKATRSITPELSWPVITIQAESCPPAGGAVDVCSVSACHVRMTKQLANVSRM</sequence>
<dbReference type="Proteomes" id="UP000626109">
    <property type="component" value="Unassembled WGS sequence"/>
</dbReference>
<dbReference type="AlphaFoldDB" id="A0A813KHS3"/>
<comment type="caution">
    <text evidence="2">The sequence shown here is derived from an EMBL/GenBank/DDBJ whole genome shotgun (WGS) entry which is preliminary data.</text>
</comment>
<organism evidence="2 3">
    <name type="scientific">Polarella glacialis</name>
    <name type="common">Dinoflagellate</name>
    <dbReference type="NCBI Taxonomy" id="89957"/>
    <lineage>
        <taxon>Eukaryota</taxon>
        <taxon>Sar</taxon>
        <taxon>Alveolata</taxon>
        <taxon>Dinophyceae</taxon>
        <taxon>Suessiales</taxon>
        <taxon>Suessiaceae</taxon>
        <taxon>Polarella</taxon>
    </lineage>
</organism>
<proteinExistence type="predicted"/>
<protein>
    <submittedName>
        <fullName evidence="2">Uncharacterized protein</fullName>
    </submittedName>
</protein>
<dbReference type="EMBL" id="CAJNNW010030143">
    <property type="protein sequence ID" value="CAE8702608.1"/>
    <property type="molecule type" value="Genomic_DNA"/>
</dbReference>